<name>A0ABS9KGH2_9BACT</name>
<dbReference type="InterPro" id="IPR025295">
    <property type="entry name" value="eCIS_core_dom"/>
</dbReference>
<accession>A0ABS9KGH2</accession>
<evidence type="ECO:0000256" key="1">
    <source>
        <dbReference type="SAM" id="MobiDB-lite"/>
    </source>
</evidence>
<evidence type="ECO:0000313" key="4">
    <source>
        <dbReference type="Proteomes" id="UP001165366"/>
    </source>
</evidence>
<sequence length="570" mass="63316">MKSTAHTDQTKSPSKNVGSKSSSFFKSVKSDDQPFFGPAVLQPKLEIGEPDDPYERQADWVADAVVQMPDAPQPVQRQEMEEEEELQMKREPILQRKCEECKEEENIQRKSNNSAQSGYMVSQGVSTQLQAKSGKGNQLPRSVQSEMSQKIGANFNGVNIHTDSDASQMSTSIGARAFTHGNDIYFNSGEYNPSTHEGKHLLAHELTHVVQQGKAKKRIQREPLSDTQRDNYVTNIIAEMGTTHTDYNNGAQDADRAISAAAQANADLAKALFSISMAIIVPGFGGVISSFATRVGITLTTSVADRIGGVIGEAAKIAGENEINEAFQSTEQNQLFIEIANGLEESARIKRQHLLEVKYDSGALPDTDLVQLHDYWLALGRLDRDVWNHWFQEKYNEYQQQIKPIGEQTDQRYGTNKLRWIEGASWRALALTGEGRYFMATGSPTFMAWISPFYRDAAVSRHEQAVGTSAISAVHYTSLETTGSTTRSDFENILDRPYTGYDNIVREQAQGNVQQGSGSNCPTCHGQGGGIGPEFNQEPLIDFNQFERNQSIDDVDTEALRRWIEAIENE</sequence>
<protein>
    <submittedName>
        <fullName evidence="3">DUF4157 domain-containing protein</fullName>
    </submittedName>
</protein>
<feature type="region of interest" description="Disordered" evidence="1">
    <location>
        <begin position="1"/>
        <end position="53"/>
    </location>
</feature>
<dbReference type="Proteomes" id="UP001165366">
    <property type="component" value="Unassembled WGS sequence"/>
</dbReference>
<organism evidence="3 4">
    <name type="scientific">Rhodohalobacter sulfatireducens</name>
    <dbReference type="NCBI Taxonomy" id="2911366"/>
    <lineage>
        <taxon>Bacteria</taxon>
        <taxon>Pseudomonadati</taxon>
        <taxon>Balneolota</taxon>
        <taxon>Balneolia</taxon>
        <taxon>Balneolales</taxon>
        <taxon>Balneolaceae</taxon>
        <taxon>Rhodohalobacter</taxon>
    </lineage>
</organism>
<evidence type="ECO:0000313" key="3">
    <source>
        <dbReference type="EMBL" id="MCG2589932.1"/>
    </source>
</evidence>
<dbReference type="RefSeq" id="WP_237855290.1">
    <property type="nucleotide sequence ID" value="NZ_JAKLWS010000023.1"/>
</dbReference>
<feature type="region of interest" description="Disordered" evidence="1">
    <location>
        <begin position="513"/>
        <end position="537"/>
    </location>
</feature>
<feature type="domain" description="eCIS core" evidence="2">
    <location>
        <begin position="138"/>
        <end position="215"/>
    </location>
</feature>
<dbReference type="Pfam" id="PF13699">
    <property type="entry name" value="eCIS_core"/>
    <property type="match status" value="1"/>
</dbReference>
<feature type="compositionally biased region" description="Low complexity" evidence="1">
    <location>
        <begin position="11"/>
        <end position="27"/>
    </location>
</feature>
<evidence type="ECO:0000259" key="2">
    <source>
        <dbReference type="Pfam" id="PF13699"/>
    </source>
</evidence>
<comment type="caution">
    <text evidence="3">The sequence shown here is derived from an EMBL/GenBank/DDBJ whole genome shotgun (WGS) entry which is preliminary data.</text>
</comment>
<reference evidence="3" key="1">
    <citation type="submission" date="2022-01" db="EMBL/GenBank/DDBJ databases">
        <authorList>
            <person name="Wang Y."/>
        </authorList>
    </citation>
    <scope>NUCLEOTIDE SEQUENCE</scope>
    <source>
        <strain evidence="3">WB101</strain>
    </source>
</reference>
<reference evidence="3" key="2">
    <citation type="submission" date="2024-05" db="EMBL/GenBank/DDBJ databases">
        <title>Rhodohalobacter halophilus gen. nov., sp. nov., a moderately halophilic member of the family Balneolaceae.</title>
        <authorList>
            <person name="Xia J."/>
        </authorList>
    </citation>
    <scope>NUCLEOTIDE SEQUENCE</scope>
    <source>
        <strain evidence="3">WB101</strain>
    </source>
</reference>
<feature type="compositionally biased region" description="Polar residues" evidence="1">
    <location>
        <begin position="513"/>
        <end position="522"/>
    </location>
</feature>
<keyword evidence="4" id="KW-1185">Reference proteome</keyword>
<gene>
    <name evidence="3" type="ORF">L6773_15250</name>
</gene>
<dbReference type="EMBL" id="JAKLWS010000023">
    <property type="protein sequence ID" value="MCG2589932.1"/>
    <property type="molecule type" value="Genomic_DNA"/>
</dbReference>
<proteinExistence type="predicted"/>